<dbReference type="KEGG" id="lab:LA76x_2880"/>
<dbReference type="InterPro" id="IPR016032">
    <property type="entry name" value="Sig_transdc_resp-reg_C-effctor"/>
</dbReference>
<keyword evidence="4" id="KW-1133">Transmembrane helix</keyword>
<keyword evidence="4" id="KW-0472">Membrane</keyword>
<dbReference type="PATRIC" id="fig|84531.8.peg.2892"/>
<dbReference type="InterPro" id="IPR001867">
    <property type="entry name" value="OmpR/PhoB-type_DNA-bd"/>
</dbReference>
<dbReference type="EMBL" id="CP011129">
    <property type="protein sequence ID" value="ALN81010.1"/>
    <property type="molecule type" value="Genomic_DNA"/>
</dbReference>
<dbReference type="GO" id="GO:0000160">
    <property type="term" value="P:phosphorelay signal transduction system"/>
    <property type="evidence" value="ECO:0007669"/>
    <property type="project" value="InterPro"/>
</dbReference>
<dbReference type="CDD" id="cd00383">
    <property type="entry name" value="trans_reg_C"/>
    <property type="match status" value="1"/>
</dbReference>
<evidence type="ECO:0000313" key="6">
    <source>
        <dbReference type="EMBL" id="ALN81010.1"/>
    </source>
</evidence>
<sequence length="986" mass="106958">MTTPWPADAWYLQLADLTIDLRFRRLIHSGQSVELPQRVFDLWLLLLSEPNRLHTRIELFDRLWAGTIVEDTNLSQNVWLLRKALGEERKGWIRTVAKSGYVFELPGPVQWFKQLPPALQPGDALIVPSDPDTFAEAEQRDALAERPEQASPAAPLPVAGPATGQLPDPVPSSTAVETMLLPAPAPAPVPGPFPAATGGGRSGKRVWAFALLGLVVVVAAIALFADRWNRFGAGKPELSVALVTIEDLQATSRWPAKLLEEWLSWKLGSLPEVNLLSESDLAADQGSGTVQVVFLSSVRVPNDPEKIALYVRFQEDGKEQRLEVKGDPSEMPALVDSVSRQLVARLLPARETPWPALELSAAAAQRYEQAALALDRRDWMSAVSIGSEIVESAPRFGLMRLQLAQAQARLAQGAAATAQMELAAELLASAPPEVAALLAARRLALDPRRGQDALKAFASLADRFPDKIAYQLEYARLLVNAGEPRAALARLVDAGGQNAVGVRIAKHLLRADAYQALGDPARMRMEAGAAERLARDAGPGWTLERADGLLLTARADSLQFPERPVPAAYEQAATLYEQGGNSTGALHARVLARMAGPLTGDADPALDALLARANAGGYHRLEVDVLVASADQYMKAGDADTYRARLLQASAVANASGDLLSMAQLDFRLLRNDLLTLRFDSAAVRIERLRAMKVQGNLGTASEQFAASLLLLRGHYAEGLEVINRAERLLPVVPAGQAESEAHAQLACTRVVPLVALGQVAEARRNQDRCSRGNAVVSRSRGLLSKTYIELLLGDRVQAKTLLDQAEQSLPNKPPERWIQLLELARLATLLGQPEKSERIYAQLLPQLQPTGYTAYVVQTMTGQAESAAAMGEWARSRAHAAEVRRRIPADLWFLLKRLELVAIADALEHGDRRTAIAKASALHASVHRLGDAVLEMQLHSMFEPGELKDDCSAAEREALVARTGMRGSDVDWLNLSGHTGRGASR</sequence>
<reference evidence="6 7" key="1">
    <citation type="journal article" date="2015" name="BMC Genomics">
        <title>Comparative genomics and metabolic profiling of the genus Lysobacter.</title>
        <authorList>
            <person name="de Bruijn I."/>
            <person name="Cheng X."/>
            <person name="de Jager V."/>
            <person name="Exposito R.G."/>
            <person name="Watrous J."/>
            <person name="Patel N."/>
            <person name="Postma J."/>
            <person name="Dorrestein P.C."/>
            <person name="Kobayashi D."/>
            <person name="Raaijmakers J.M."/>
        </authorList>
    </citation>
    <scope>NUCLEOTIDE SEQUENCE [LARGE SCALE GENOMIC DNA]</scope>
    <source>
        <strain evidence="6 7">76</strain>
    </source>
</reference>
<evidence type="ECO:0000256" key="1">
    <source>
        <dbReference type="ARBA" id="ARBA00023125"/>
    </source>
</evidence>
<gene>
    <name evidence="6" type="ORF">LA76x_2880</name>
</gene>
<feature type="region of interest" description="Disordered" evidence="3">
    <location>
        <begin position="136"/>
        <end position="173"/>
    </location>
</feature>
<keyword evidence="7" id="KW-1185">Reference proteome</keyword>
<evidence type="ECO:0000256" key="2">
    <source>
        <dbReference type="PROSITE-ProRule" id="PRU01091"/>
    </source>
</evidence>
<organism evidence="6 7">
    <name type="scientific">Lysobacter antibioticus</name>
    <dbReference type="NCBI Taxonomy" id="84531"/>
    <lineage>
        <taxon>Bacteria</taxon>
        <taxon>Pseudomonadati</taxon>
        <taxon>Pseudomonadota</taxon>
        <taxon>Gammaproteobacteria</taxon>
        <taxon>Lysobacterales</taxon>
        <taxon>Lysobacteraceae</taxon>
        <taxon>Lysobacter</taxon>
    </lineage>
</organism>
<evidence type="ECO:0000259" key="5">
    <source>
        <dbReference type="PROSITE" id="PS51755"/>
    </source>
</evidence>
<dbReference type="InterPro" id="IPR036388">
    <property type="entry name" value="WH-like_DNA-bd_sf"/>
</dbReference>
<evidence type="ECO:0000256" key="3">
    <source>
        <dbReference type="SAM" id="MobiDB-lite"/>
    </source>
</evidence>
<dbReference type="PROSITE" id="PS51755">
    <property type="entry name" value="OMPR_PHOB"/>
    <property type="match status" value="1"/>
</dbReference>
<dbReference type="SUPFAM" id="SSF46894">
    <property type="entry name" value="C-terminal effector domain of the bipartite response regulators"/>
    <property type="match status" value="1"/>
</dbReference>
<feature type="transmembrane region" description="Helical" evidence="4">
    <location>
        <begin position="206"/>
        <end position="225"/>
    </location>
</feature>
<dbReference type="STRING" id="84531.LA76x_2880"/>
<dbReference type="Pfam" id="PF00486">
    <property type="entry name" value="Trans_reg_C"/>
    <property type="match status" value="1"/>
</dbReference>
<feature type="compositionally biased region" description="Basic and acidic residues" evidence="3">
    <location>
        <begin position="137"/>
        <end position="148"/>
    </location>
</feature>
<proteinExistence type="predicted"/>
<dbReference type="RefSeq" id="WP_057918172.1">
    <property type="nucleotide sequence ID" value="NZ_CP011129.1"/>
</dbReference>
<dbReference type="GO" id="GO:0003677">
    <property type="term" value="F:DNA binding"/>
    <property type="evidence" value="ECO:0007669"/>
    <property type="project" value="UniProtKB-UniRule"/>
</dbReference>
<protein>
    <submittedName>
        <fullName evidence="6">Transcriptional regulatory, C terminal family protein</fullName>
    </submittedName>
</protein>
<dbReference type="SMART" id="SM00862">
    <property type="entry name" value="Trans_reg_C"/>
    <property type="match status" value="1"/>
</dbReference>
<feature type="DNA-binding region" description="OmpR/PhoB-type" evidence="2">
    <location>
        <begin position="9"/>
        <end position="105"/>
    </location>
</feature>
<dbReference type="GO" id="GO:0006355">
    <property type="term" value="P:regulation of DNA-templated transcription"/>
    <property type="evidence" value="ECO:0007669"/>
    <property type="project" value="InterPro"/>
</dbReference>
<dbReference type="AlphaFoldDB" id="A0A0S2FBP8"/>
<feature type="domain" description="OmpR/PhoB-type" evidence="5">
    <location>
        <begin position="9"/>
        <end position="105"/>
    </location>
</feature>
<name>A0A0S2FBP8_LYSAN</name>
<evidence type="ECO:0000313" key="7">
    <source>
        <dbReference type="Proteomes" id="UP000060787"/>
    </source>
</evidence>
<accession>A0A0S2FBP8</accession>
<evidence type="ECO:0000256" key="4">
    <source>
        <dbReference type="SAM" id="Phobius"/>
    </source>
</evidence>
<dbReference type="Gene3D" id="1.10.10.10">
    <property type="entry name" value="Winged helix-like DNA-binding domain superfamily/Winged helix DNA-binding domain"/>
    <property type="match status" value="1"/>
</dbReference>
<keyword evidence="1 2" id="KW-0238">DNA-binding</keyword>
<dbReference type="Proteomes" id="UP000060787">
    <property type="component" value="Chromosome"/>
</dbReference>
<keyword evidence="4" id="KW-0812">Transmembrane</keyword>